<keyword evidence="1" id="KW-0812">Transmembrane</keyword>
<evidence type="ECO:0008006" key="4">
    <source>
        <dbReference type="Google" id="ProtNLM"/>
    </source>
</evidence>
<organism evidence="2 3">
    <name type="scientific">Pseudoalteromonas luteoviolacea DSM 6061</name>
    <dbReference type="NCBI Taxonomy" id="1365250"/>
    <lineage>
        <taxon>Bacteria</taxon>
        <taxon>Pseudomonadati</taxon>
        <taxon>Pseudomonadota</taxon>
        <taxon>Gammaproteobacteria</taxon>
        <taxon>Alteromonadales</taxon>
        <taxon>Pseudoalteromonadaceae</taxon>
        <taxon>Pseudoalteromonas</taxon>
    </lineage>
</organism>
<proteinExistence type="predicted"/>
<dbReference type="AlphaFoldDB" id="A0A166V3N3"/>
<evidence type="ECO:0000313" key="2">
    <source>
        <dbReference type="EMBL" id="KZN31680.1"/>
    </source>
</evidence>
<evidence type="ECO:0000256" key="1">
    <source>
        <dbReference type="SAM" id="Phobius"/>
    </source>
</evidence>
<keyword evidence="1" id="KW-0472">Membrane</keyword>
<keyword evidence="1" id="KW-1133">Transmembrane helix</keyword>
<dbReference type="InterPro" id="IPR011989">
    <property type="entry name" value="ARM-like"/>
</dbReference>
<sequence>MALKQRLLVRSLIAATIFTTCYIGFNSFFSGEDLTDINNKIPNDIELPKTVTDQTFELNNGVDDQKRIIQSTAKNELPNKPVTANDIFEEVLVELKSKLRSSNEPLRHPIMGPNKANESLRTQLLLAMEQEPDLVDDLLVEFLNAPNSLLGRELSSVLSQSAQPKVQQAALDLAFDFSLLDEERAAGLIMVSNMKQIDGRTRDRILEHIDSRSELTSDMQQFSLMALKPAPSSEEDYTRVHATLSRTMLTEDGDVRRHSVYQMAQWATKDSDLVPVREIALNDPDINTRARAIMSIADSKMKSKNNRQVLWLVANNSGEPPALRTYALKSLSSYTLSSDELANLKVLKSQIAAKPN</sequence>
<name>A0A166V3N3_9GAMM</name>
<dbReference type="EMBL" id="AUYB01000136">
    <property type="protein sequence ID" value="KZN31680.1"/>
    <property type="molecule type" value="Genomic_DNA"/>
</dbReference>
<dbReference type="SUPFAM" id="SSF48371">
    <property type="entry name" value="ARM repeat"/>
    <property type="match status" value="1"/>
</dbReference>
<protein>
    <recommendedName>
        <fullName evidence="4">HEAT repeat domain-containing protein</fullName>
    </recommendedName>
</protein>
<keyword evidence="3" id="KW-1185">Reference proteome</keyword>
<feature type="transmembrane region" description="Helical" evidence="1">
    <location>
        <begin position="7"/>
        <end position="25"/>
    </location>
</feature>
<accession>A0A166V3N3</accession>
<gene>
    <name evidence="2" type="ORF">N475_04295</name>
</gene>
<dbReference type="RefSeq" id="WP_063365912.1">
    <property type="nucleotide sequence ID" value="NZ_AQHB01000047.1"/>
</dbReference>
<dbReference type="Proteomes" id="UP000076643">
    <property type="component" value="Unassembled WGS sequence"/>
</dbReference>
<dbReference type="PATRIC" id="fig|1365250.3.peg.4421"/>
<reference evidence="2 3" key="1">
    <citation type="submission" date="2013-07" db="EMBL/GenBank/DDBJ databases">
        <title>Comparative Genomic and Metabolomic Analysis of Twelve Strains of Pseudoalteromonas luteoviolacea.</title>
        <authorList>
            <person name="Vynne N.G."/>
            <person name="Mansson M."/>
            <person name="Gram L."/>
        </authorList>
    </citation>
    <scope>NUCLEOTIDE SEQUENCE [LARGE SCALE GENOMIC DNA]</scope>
    <source>
        <strain evidence="2 3">DSM 6061</strain>
    </source>
</reference>
<evidence type="ECO:0000313" key="3">
    <source>
        <dbReference type="Proteomes" id="UP000076643"/>
    </source>
</evidence>
<comment type="caution">
    <text evidence="2">The sequence shown here is derived from an EMBL/GenBank/DDBJ whole genome shotgun (WGS) entry which is preliminary data.</text>
</comment>
<dbReference type="InterPro" id="IPR016024">
    <property type="entry name" value="ARM-type_fold"/>
</dbReference>
<dbReference type="Gene3D" id="1.25.10.10">
    <property type="entry name" value="Leucine-rich Repeat Variant"/>
    <property type="match status" value="1"/>
</dbReference>